<evidence type="ECO:0000313" key="3">
    <source>
        <dbReference type="Proteomes" id="UP000501690"/>
    </source>
</evidence>
<feature type="region of interest" description="Disordered" evidence="1">
    <location>
        <begin position="1"/>
        <end position="41"/>
    </location>
</feature>
<accession>A0A4D6L162</accession>
<gene>
    <name evidence="2" type="ORF">DEO72_LG2g2566</name>
</gene>
<dbReference type="AlphaFoldDB" id="A0A4D6L162"/>
<reference evidence="2 3" key="1">
    <citation type="submission" date="2019-04" db="EMBL/GenBank/DDBJ databases">
        <title>An improved genome assembly and genetic linkage map for asparagus bean, Vigna unguiculata ssp. sesquipedialis.</title>
        <authorList>
            <person name="Xia Q."/>
            <person name="Zhang R."/>
            <person name="Dong Y."/>
        </authorList>
    </citation>
    <scope>NUCLEOTIDE SEQUENCE [LARGE SCALE GENOMIC DNA]</scope>
    <source>
        <tissue evidence="2">Leaf</tissue>
    </source>
</reference>
<name>A0A4D6L162_VIGUN</name>
<evidence type="ECO:0000256" key="1">
    <source>
        <dbReference type="SAM" id="MobiDB-lite"/>
    </source>
</evidence>
<protein>
    <submittedName>
        <fullName evidence="2">Uncharacterized protein</fullName>
    </submittedName>
</protein>
<dbReference type="EMBL" id="CP039346">
    <property type="protein sequence ID" value="QCD82231.1"/>
    <property type="molecule type" value="Genomic_DNA"/>
</dbReference>
<organism evidence="2 3">
    <name type="scientific">Vigna unguiculata</name>
    <name type="common">Cowpea</name>
    <dbReference type="NCBI Taxonomy" id="3917"/>
    <lineage>
        <taxon>Eukaryota</taxon>
        <taxon>Viridiplantae</taxon>
        <taxon>Streptophyta</taxon>
        <taxon>Embryophyta</taxon>
        <taxon>Tracheophyta</taxon>
        <taxon>Spermatophyta</taxon>
        <taxon>Magnoliopsida</taxon>
        <taxon>eudicotyledons</taxon>
        <taxon>Gunneridae</taxon>
        <taxon>Pentapetalae</taxon>
        <taxon>rosids</taxon>
        <taxon>fabids</taxon>
        <taxon>Fabales</taxon>
        <taxon>Fabaceae</taxon>
        <taxon>Papilionoideae</taxon>
        <taxon>50 kb inversion clade</taxon>
        <taxon>NPAAA clade</taxon>
        <taxon>indigoferoid/millettioid clade</taxon>
        <taxon>Phaseoleae</taxon>
        <taxon>Vigna</taxon>
    </lineage>
</organism>
<dbReference type="Proteomes" id="UP000501690">
    <property type="component" value="Linkage Group LG2"/>
</dbReference>
<keyword evidence="3" id="KW-1185">Reference proteome</keyword>
<evidence type="ECO:0000313" key="2">
    <source>
        <dbReference type="EMBL" id="QCD82231.1"/>
    </source>
</evidence>
<proteinExistence type="predicted"/>
<sequence>MERIPESRPGFCLEHSPRRGAASLSDRPARSGETTSPKRELAKSFGTLCCRLA</sequence>